<protein>
    <submittedName>
        <fullName evidence="2">Dynein heavy chain</fullName>
    </submittedName>
</protein>
<evidence type="ECO:0000259" key="1">
    <source>
        <dbReference type="SMART" id="SM00382"/>
    </source>
</evidence>
<dbReference type="InterPro" id="IPR054354">
    <property type="entry name" value="DYNC2H1-like_lid"/>
</dbReference>
<dbReference type="Gene3D" id="1.20.920.30">
    <property type="match status" value="1"/>
</dbReference>
<dbReference type="SMART" id="SM00382">
    <property type="entry name" value="AAA"/>
    <property type="match status" value="1"/>
</dbReference>
<name>A0A167FIS8_9ASCO</name>
<dbReference type="Gene3D" id="1.10.472.130">
    <property type="match status" value="1"/>
</dbReference>
<dbReference type="GO" id="GO:0051959">
    <property type="term" value="F:dynein light intermediate chain binding"/>
    <property type="evidence" value="ECO:0007669"/>
    <property type="project" value="InterPro"/>
</dbReference>
<dbReference type="RefSeq" id="XP_018737833.1">
    <property type="nucleotide sequence ID" value="XM_018879967.1"/>
</dbReference>
<dbReference type="InterPro" id="IPR027417">
    <property type="entry name" value="P-loop_NTPase"/>
</dbReference>
<dbReference type="GO" id="GO:0016887">
    <property type="term" value="F:ATP hydrolysis activity"/>
    <property type="evidence" value="ECO:0007669"/>
    <property type="project" value="InterPro"/>
</dbReference>
<dbReference type="GO" id="GO:0007018">
    <property type="term" value="P:microtubule-based movement"/>
    <property type="evidence" value="ECO:0007669"/>
    <property type="project" value="InterPro"/>
</dbReference>
<dbReference type="AlphaFoldDB" id="A0A167FIS8"/>
<reference evidence="2 3" key="1">
    <citation type="submission" date="2016-02" db="EMBL/GenBank/DDBJ databases">
        <title>Complete genome sequence and transcriptome regulation of the pentose utilising yeast Sugiyamaella lignohabitans.</title>
        <authorList>
            <person name="Bellasio M."/>
            <person name="Peymann A."/>
            <person name="Valli M."/>
            <person name="Sipitzky M."/>
            <person name="Graf A."/>
            <person name="Sauer M."/>
            <person name="Marx H."/>
            <person name="Mattanovich D."/>
        </authorList>
    </citation>
    <scope>NUCLEOTIDE SEQUENCE [LARGE SCALE GENOMIC DNA]</scope>
    <source>
        <strain evidence="2 3">CBS 10342</strain>
    </source>
</reference>
<dbReference type="Gene3D" id="3.40.50.300">
    <property type="entry name" value="P-loop containing nucleotide triphosphate hydrolases"/>
    <property type="match status" value="3"/>
</dbReference>
<dbReference type="CDD" id="cd00009">
    <property type="entry name" value="AAA"/>
    <property type="match status" value="1"/>
</dbReference>
<dbReference type="InterPro" id="IPR026983">
    <property type="entry name" value="DHC"/>
</dbReference>
<dbReference type="InterPro" id="IPR003593">
    <property type="entry name" value="AAA+_ATPase"/>
</dbReference>
<dbReference type="InterPro" id="IPR024317">
    <property type="entry name" value="Dynein_heavy_chain_D4_dom"/>
</dbReference>
<proteinExistence type="predicted"/>
<dbReference type="InterPro" id="IPR011704">
    <property type="entry name" value="ATPase_dyneun-rel_AAA"/>
</dbReference>
<dbReference type="GeneID" id="30034954"/>
<dbReference type="KEGG" id="slb:AWJ20_2983"/>
<feature type="domain" description="AAA+ ATPase" evidence="1">
    <location>
        <begin position="359"/>
        <end position="509"/>
    </location>
</feature>
<dbReference type="Pfam" id="PF07728">
    <property type="entry name" value="AAA_5"/>
    <property type="match status" value="1"/>
</dbReference>
<dbReference type="Pfam" id="PF17852">
    <property type="entry name" value="Dynein_AAA_lid"/>
    <property type="match status" value="1"/>
</dbReference>
<keyword evidence="3" id="KW-1185">Reference proteome</keyword>
<gene>
    <name evidence="2" type="primary">DYN1</name>
    <name evidence="2" type="ORF">AWJ20_2983</name>
</gene>
<dbReference type="GO" id="GO:0030286">
    <property type="term" value="C:dynein complex"/>
    <property type="evidence" value="ECO:0007669"/>
    <property type="project" value="InterPro"/>
</dbReference>
<dbReference type="PANTHER" id="PTHR45703">
    <property type="entry name" value="DYNEIN HEAVY CHAIN"/>
    <property type="match status" value="1"/>
</dbReference>
<dbReference type="InterPro" id="IPR041466">
    <property type="entry name" value="Dynein_AAA5_ext"/>
</dbReference>
<dbReference type="Proteomes" id="UP000189580">
    <property type="component" value="Chromosome b"/>
</dbReference>
<dbReference type="OrthoDB" id="447173at2759"/>
<sequence>MLVGRSGKGKTSTYQTLLSALESVESVESVCHVLDAKIISKDTLFGFLDATTREWTDGIFTSILRKIVENLRGENKKRYWIIFNGDVDPEWVENLNSVLDDNKVLTLPNGERIELLANVRLIFEVENLKYATPATISRCGMIWYGDDIVNASMYFQSELHRLKRSDIEDTEDEPIPISTEMTRERILDRVNEMLHKIFQETSIEDIIVKAEQLVHIMEFSYSRAISSFFSLLKSSCLNYQRLKSQDDFAPSQELIDGYILRTILSSLLWSFSGDSSLEDRKKYGKYLLQLAPFVNSSPADPFDSLLDFDVSADNGQWIPWVNRVPQVELESQAVVSTDAVVPTIDTQRHQDLIYRLLQDHKPVLLCGPPGSGKTMTLFSALRQSRNMDVMGLNFSKSTTPTLLIKSLEQHCTYHRTINGTVLSPTQIGRWLVVFCDEINLPANDKYGTQRVISLLRQMIEENGFWKEDERKWVSLSRVQFVGACNPPTDAGRTPLSARFLRHTAIILVDSPGTLSLEQIYLTFNRSILKSIPSLRHFSDSLTNAMIEVFVRSKEHFTSQQSSHYIYSPRELTRWCRGIFEAIRHWDELSDEGLIRLWAHEGLRLFSDRLIGKHERDWTWDMIREVASKHFPGADVRTALNGSILYSSWLSRTYSPVEQETLRQFIKARMKTFCEEELDTPLVLFDDLLDHILRIDRVLRQPQGHLILIGVSSSGKVSLIH</sequence>
<dbReference type="GO" id="GO:0005524">
    <property type="term" value="F:ATP binding"/>
    <property type="evidence" value="ECO:0007669"/>
    <property type="project" value="InterPro"/>
</dbReference>
<dbReference type="SUPFAM" id="SSF52540">
    <property type="entry name" value="P-loop containing nucleoside triphosphate hydrolases"/>
    <property type="match status" value="2"/>
</dbReference>
<dbReference type="Pfam" id="PF12780">
    <property type="entry name" value="AAA_8"/>
    <property type="match status" value="1"/>
</dbReference>
<dbReference type="PANTHER" id="PTHR45703:SF36">
    <property type="entry name" value="DYNEIN HEAVY CHAIN, CYTOPLASMIC"/>
    <property type="match status" value="1"/>
</dbReference>
<dbReference type="EMBL" id="CP014503">
    <property type="protein sequence ID" value="ANB15356.1"/>
    <property type="molecule type" value="Genomic_DNA"/>
</dbReference>
<evidence type="ECO:0000313" key="2">
    <source>
        <dbReference type="EMBL" id="ANB15356.1"/>
    </source>
</evidence>
<dbReference type="Pfam" id="PF12775">
    <property type="entry name" value="AAA_7"/>
    <property type="match status" value="1"/>
</dbReference>
<dbReference type="GO" id="GO:0045505">
    <property type="term" value="F:dynein intermediate chain binding"/>
    <property type="evidence" value="ECO:0007669"/>
    <property type="project" value="InterPro"/>
</dbReference>
<dbReference type="Pfam" id="PF22597">
    <property type="entry name" value="DYN_lid"/>
    <property type="match status" value="1"/>
</dbReference>
<organism evidence="2 3">
    <name type="scientific">Sugiyamaella lignohabitans</name>
    <dbReference type="NCBI Taxonomy" id="796027"/>
    <lineage>
        <taxon>Eukaryota</taxon>
        <taxon>Fungi</taxon>
        <taxon>Dikarya</taxon>
        <taxon>Ascomycota</taxon>
        <taxon>Saccharomycotina</taxon>
        <taxon>Dipodascomycetes</taxon>
        <taxon>Dipodascales</taxon>
        <taxon>Trichomonascaceae</taxon>
        <taxon>Sugiyamaella</taxon>
    </lineage>
</organism>
<accession>A0A167FIS8</accession>
<evidence type="ECO:0000313" key="3">
    <source>
        <dbReference type="Proteomes" id="UP000189580"/>
    </source>
</evidence>